<evidence type="ECO:0000313" key="8">
    <source>
        <dbReference type="Proteomes" id="UP000032366"/>
    </source>
</evidence>
<comment type="catalytic activity">
    <reaction evidence="1">
        <text>Hydrolyzes the link between N-acetylmuramoyl residues and L-amino acid residues in certain cell-wall glycopeptides.</text>
        <dbReference type="EC" id="3.5.1.28"/>
    </reaction>
</comment>
<dbReference type="InterPro" id="IPR002502">
    <property type="entry name" value="Amidase_domain"/>
</dbReference>
<dbReference type="GO" id="GO:0009254">
    <property type="term" value="P:peptidoglycan turnover"/>
    <property type="evidence" value="ECO:0007669"/>
    <property type="project" value="TreeGrafter"/>
</dbReference>
<dbReference type="Pfam" id="PF01510">
    <property type="entry name" value="Amidase_2"/>
    <property type="match status" value="1"/>
</dbReference>
<dbReference type="Proteomes" id="UP000032366">
    <property type="component" value="Unassembled WGS sequence"/>
</dbReference>
<evidence type="ECO:0000256" key="1">
    <source>
        <dbReference type="ARBA" id="ARBA00001561"/>
    </source>
</evidence>
<dbReference type="Proteomes" id="UP000254100">
    <property type="component" value="Unassembled WGS sequence"/>
</dbReference>
<dbReference type="GO" id="GO:0071555">
    <property type="term" value="P:cell wall organization"/>
    <property type="evidence" value="ECO:0007669"/>
    <property type="project" value="UniProtKB-KW"/>
</dbReference>
<dbReference type="Gene3D" id="2.30.30.40">
    <property type="entry name" value="SH3 Domains"/>
    <property type="match status" value="1"/>
</dbReference>
<organism evidence="7 9">
    <name type="scientific">Staphylococcus microti</name>
    <dbReference type="NCBI Taxonomy" id="569857"/>
    <lineage>
        <taxon>Bacteria</taxon>
        <taxon>Bacillati</taxon>
        <taxon>Bacillota</taxon>
        <taxon>Bacilli</taxon>
        <taxon>Bacillales</taxon>
        <taxon>Staphylococcaceae</taxon>
        <taxon>Staphylococcus</taxon>
    </lineage>
</organism>
<reference evidence="6 8" key="1">
    <citation type="submission" date="2015-01" db="EMBL/GenBank/DDBJ databases">
        <authorList>
            <person name="Guo J."/>
        </authorList>
    </citation>
    <scope>NUCLEOTIDE SEQUENCE [LARGE SCALE GENOMIC DNA]</scope>
    <source>
        <strain evidence="6 8">DSM 22147</strain>
    </source>
</reference>
<evidence type="ECO:0000259" key="5">
    <source>
        <dbReference type="SMART" id="SM00644"/>
    </source>
</evidence>
<dbReference type="Pfam" id="PF25606">
    <property type="entry name" value="SH3b_P2"/>
    <property type="match status" value="1"/>
</dbReference>
<proteinExistence type="predicted"/>
<dbReference type="CDD" id="cd06583">
    <property type="entry name" value="PGRP"/>
    <property type="match status" value="1"/>
</dbReference>
<evidence type="ECO:0000256" key="3">
    <source>
        <dbReference type="ARBA" id="ARBA00022801"/>
    </source>
</evidence>
<dbReference type="InterPro" id="IPR036505">
    <property type="entry name" value="Amidase/PGRP_sf"/>
</dbReference>
<accession>A0A0D6XUF8</accession>
<gene>
    <name evidence="7" type="ORF">NCTC13832_00731</name>
    <name evidence="6" type="ORF">TP70_02405</name>
</gene>
<evidence type="ECO:0000313" key="7">
    <source>
        <dbReference type="EMBL" id="SUM57065.1"/>
    </source>
</evidence>
<dbReference type="RefSeq" id="WP_044359067.1">
    <property type="nucleotide sequence ID" value="NZ_JXWY01000013.1"/>
</dbReference>
<protein>
    <recommendedName>
        <fullName evidence="2">N-acetylmuramoyl-L-alanine amidase</fullName>
        <ecNumber evidence="2">3.5.1.28</ecNumber>
    </recommendedName>
</protein>
<feature type="domain" description="N-acetylmuramoyl-L-alanine amidase" evidence="5">
    <location>
        <begin position="23"/>
        <end position="166"/>
    </location>
</feature>
<dbReference type="InterPro" id="IPR057958">
    <property type="entry name" value="SH3b_P2_dom"/>
</dbReference>
<dbReference type="EMBL" id="UHDT01000001">
    <property type="protein sequence ID" value="SUM57065.1"/>
    <property type="molecule type" value="Genomic_DNA"/>
</dbReference>
<dbReference type="GO" id="GO:0009253">
    <property type="term" value="P:peptidoglycan catabolic process"/>
    <property type="evidence" value="ECO:0007669"/>
    <property type="project" value="InterPro"/>
</dbReference>
<name>A0A0D6XUF8_9STAP</name>
<dbReference type="EC" id="3.5.1.28" evidence="2"/>
<dbReference type="PANTHER" id="PTHR30417">
    <property type="entry name" value="N-ACETYLMURAMOYL-L-ALANINE AMIDASE AMID"/>
    <property type="match status" value="1"/>
</dbReference>
<dbReference type="SMART" id="SM00644">
    <property type="entry name" value="Ami_2"/>
    <property type="match status" value="1"/>
</dbReference>
<dbReference type="Gene3D" id="3.40.80.10">
    <property type="entry name" value="Peptidoglycan recognition protein-like"/>
    <property type="match status" value="1"/>
</dbReference>
<dbReference type="GO" id="GO:0008745">
    <property type="term" value="F:N-acetylmuramoyl-L-alanine amidase activity"/>
    <property type="evidence" value="ECO:0007669"/>
    <property type="project" value="UniProtKB-EC"/>
</dbReference>
<dbReference type="InterPro" id="IPR051206">
    <property type="entry name" value="NAMLAA_amidase_2"/>
</dbReference>
<dbReference type="EMBL" id="JXWY01000013">
    <property type="protein sequence ID" value="KIX91478.1"/>
    <property type="molecule type" value="Genomic_DNA"/>
</dbReference>
<evidence type="ECO:0000256" key="2">
    <source>
        <dbReference type="ARBA" id="ARBA00011901"/>
    </source>
</evidence>
<evidence type="ECO:0000256" key="4">
    <source>
        <dbReference type="ARBA" id="ARBA00023316"/>
    </source>
</evidence>
<dbReference type="AlphaFoldDB" id="A0A0D6XUF8"/>
<keyword evidence="3" id="KW-0378">Hydrolase</keyword>
<sequence>MTKTRIGTWNGVPVYTDFLPFGTRRTGQRLVSGNPKFAVFHDTGNPNSTAQQNVNYYRNTYNIGWDATASAHIFVDDVECIICIPVTEKAWHVLYNTPIDNNWYGDDANDIAFGLEACYFSDRARTRKSLDNACRIMAALCNSWGINPRNQMPGHQEIQYDKQDPGNILAAAGYGRHDMSVIDNLVIKYMKGDAPVKKVAPTVKAPIKGRPPQTVWNWQGTFTAHKTNTEPIVVRRSYGLDEDRVGEESWIYPGQYVDVVQVIKDLKNNLWWIGFKYTADGANKKDTFFMPIGPIKDKQQKIKNEKELWGILKINKY</sequence>
<keyword evidence="4" id="KW-0961">Cell wall biogenesis/degradation</keyword>
<evidence type="ECO:0000313" key="6">
    <source>
        <dbReference type="EMBL" id="KIX91478.1"/>
    </source>
</evidence>
<dbReference type="PANTHER" id="PTHR30417:SF1">
    <property type="entry name" value="N-ACETYLMURAMOYL-L-ALANINE AMIDASE AMID"/>
    <property type="match status" value="1"/>
</dbReference>
<dbReference type="STRING" id="569857.TP70_02405"/>
<keyword evidence="8" id="KW-1185">Reference proteome</keyword>
<dbReference type="OrthoDB" id="2195319at2"/>
<dbReference type="SUPFAM" id="SSF55846">
    <property type="entry name" value="N-acetylmuramoyl-L-alanine amidase-like"/>
    <property type="match status" value="1"/>
</dbReference>
<evidence type="ECO:0000313" key="9">
    <source>
        <dbReference type="Proteomes" id="UP000254100"/>
    </source>
</evidence>
<reference evidence="7 9" key="2">
    <citation type="submission" date="2018-06" db="EMBL/GenBank/DDBJ databases">
        <authorList>
            <consortium name="Pathogen Informatics"/>
            <person name="Doyle S."/>
        </authorList>
    </citation>
    <scope>NUCLEOTIDE SEQUENCE [LARGE SCALE GENOMIC DNA]</scope>
    <source>
        <strain evidence="7 9">NCTC13832</strain>
    </source>
</reference>